<dbReference type="EMBL" id="JABBFX010000001">
    <property type="protein sequence ID" value="NML43463.1"/>
    <property type="molecule type" value="Genomic_DNA"/>
</dbReference>
<dbReference type="Proteomes" id="UP000541185">
    <property type="component" value="Unassembled WGS sequence"/>
</dbReference>
<proteinExistence type="predicted"/>
<evidence type="ECO:0000313" key="2">
    <source>
        <dbReference type="Proteomes" id="UP000541185"/>
    </source>
</evidence>
<keyword evidence="2" id="KW-1185">Reference proteome</keyword>
<gene>
    <name evidence="1" type="ORF">HHL11_06840</name>
</gene>
<dbReference type="AlphaFoldDB" id="A0A848H4A8"/>
<sequence length="155" mass="17287">MKAPTDRTPWSDEDADLIEAVRRPLVAVLPFAAVGGDPALRLLGSELADLLRERLARVPALSAILISSEFLERAPEHALELICRQLHIGHLVTGKCYRHPLGESLYLELTETRHWNVQWARFCRGDARALFAPDSHVLAMLQTALQETLLPSPSH</sequence>
<comment type="caution">
    <text evidence="1">The sequence shown here is derived from an EMBL/GenBank/DDBJ whole genome shotgun (WGS) entry which is preliminary data.</text>
</comment>
<dbReference type="RefSeq" id="WP_169417668.1">
    <property type="nucleotide sequence ID" value="NZ_JABBFX010000001.1"/>
</dbReference>
<evidence type="ECO:0000313" key="1">
    <source>
        <dbReference type="EMBL" id="NML43463.1"/>
    </source>
</evidence>
<name>A0A848H4A8_9BURK</name>
<reference evidence="1 2" key="1">
    <citation type="submission" date="2020-04" db="EMBL/GenBank/DDBJ databases">
        <title>Ramlibacter sp. G-1-2-2 isolated from soil.</title>
        <authorList>
            <person name="Dahal R.H."/>
        </authorList>
    </citation>
    <scope>NUCLEOTIDE SEQUENCE [LARGE SCALE GENOMIC DNA]</scope>
    <source>
        <strain evidence="1 2">G-1-2-2</strain>
    </source>
</reference>
<organism evidence="1 2">
    <name type="scientific">Ramlibacter agri</name>
    <dbReference type="NCBI Taxonomy" id="2728837"/>
    <lineage>
        <taxon>Bacteria</taxon>
        <taxon>Pseudomonadati</taxon>
        <taxon>Pseudomonadota</taxon>
        <taxon>Betaproteobacteria</taxon>
        <taxon>Burkholderiales</taxon>
        <taxon>Comamonadaceae</taxon>
        <taxon>Ramlibacter</taxon>
    </lineage>
</organism>
<accession>A0A848H4A8</accession>
<protein>
    <submittedName>
        <fullName evidence="1">Uncharacterized protein</fullName>
    </submittedName>
</protein>